<dbReference type="Proteomes" id="UP000886881">
    <property type="component" value="Unassembled WGS sequence"/>
</dbReference>
<feature type="transmembrane region" description="Helical" evidence="12">
    <location>
        <begin position="120"/>
        <end position="147"/>
    </location>
</feature>
<evidence type="ECO:0000256" key="1">
    <source>
        <dbReference type="ARBA" id="ARBA00004651"/>
    </source>
</evidence>
<sequence>MNLTVVASAIAVYFAAVISLSLLTARKNRSSADFFRGGRRSPWPVVAVAMVGTSISGVTFISVPGMVEASAFSYLQMALGFVAGYVVIAYLLLPLYYRLNLTSLYEYLERRFGLCSYKTGAAFFLLSKVLGAGVKMYLTAIVLQLVLFDPLGVPFWANVCLTMLLVWLYTFRGGVRSLVWTDMLQTLCMLGCVVLCLVFVCRAMGMSVAEGCRSIADSPMSRIWFFDDARDTRYFWKQFLAGMFTTIAMTGLDQDMMQKNLSCRSLRESRRNVLSYGVAFIPVNLLFLALGVLLFGFASGSGMAVAKPDDLFPTIACGADPSGRPFMPPAVGLLFVIGLVSAAFSSSGSSLTSITTTFTLDILKAGERRDEAGLVKTRGRVHAGAAVVMGAVICGFRAIGDESVINAVYTISGYTYGPLLGLFLFGIFTRRRPREAWVPLICIASPLLCMLLKAHSEQWFGGWRIGFELLLINCALTMLGLWLASVGCRKIRIS</sequence>
<gene>
    <name evidence="13" type="ORF">IAC35_00010</name>
</gene>
<feature type="transmembrane region" description="Helical" evidence="12">
    <location>
        <begin position="381"/>
        <end position="399"/>
    </location>
</feature>
<keyword evidence="3" id="KW-0813">Transport</keyword>
<evidence type="ECO:0000256" key="2">
    <source>
        <dbReference type="ARBA" id="ARBA00006434"/>
    </source>
</evidence>
<comment type="similarity">
    <text evidence="2 11">Belongs to the sodium:solute symporter (SSF) (TC 2.A.21) family.</text>
</comment>
<dbReference type="InterPro" id="IPR051163">
    <property type="entry name" value="Sodium:Solute_Symporter_SSF"/>
</dbReference>
<keyword evidence="5 12" id="KW-0812">Transmembrane</keyword>
<organism evidence="13 14">
    <name type="scientific">Candidatus Cryptobacteroides merdipullorum</name>
    <dbReference type="NCBI Taxonomy" id="2840771"/>
    <lineage>
        <taxon>Bacteria</taxon>
        <taxon>Pseudomonadati</taxon>
        <taxon>Bacteroidota</taxon>
        <taxon>Bacteroidia</taxon>
        <taxon>Bacteroidales</taxon>
        <taxon>Candidatus Cryptobacteroides</taxon>
    </lineage>
</organism>
<evidence type="ECO:0000256" key="3">
    <source>
        <dbReference type="ARBA" id="ARBA00022448"/>
    </source>
</evidence>
<feature type="transmembrane region" description="Helical" evidence="12">
    <location>
        <begin position="273"/>
        <end position="298"/>
    </location>
</feature>
<feature type="transmembrane region" description="Helical" evidence="12">
    <location>
        <begin position="330"/>
        <end position="360"/>
    </location>
</feature>
<feature type="transmembrane region" description="Helical" evidence="12">
    <location>
        <begin position="411"/>
        <end position="429"/>
    </location>
</feature>
<keyword evidence="6 12" id="KW-1133">Transmembrane helix</keyword>
<evidence type="ECO:0000256" key="10">
    <source>
        <dbReference type="ARBA" id="ARBA00023201"/>
    </source>
</evidence>
<evidence type="ECO:0000256" key="12">
    <source>
        <dbReference type="SAM" id="Phobius"/>
    </source>
</evidence>
<protein>
    <submittedName>
        <fullName evidence="13">Sodium:solute symporter</fullName>
    </submittedName>
</protein>
<comment type="subcellular location">
    <subcellularLocation>
        <location evidence="1">Cell membrane</location>
        <topology evidence="1">Multi-pass membrane protein</topology>
    </subcellularLocation>
</comment>
<feature type="transmembrane region" description="Helical" evidence="12">
    <location>
        <begin position="234"/>
        <end position="252"/>
    </location>
</feature>
<dbReference type="GO" id="GO:0006814">
    <property type="term" value="P:sodium ion transport"/>
    <property type="evidence" value="ECO:0007669"/>
    <property type="project" value="UniProtKB-KW"/>
</dbReference>
<feature type="transmembrane region" description="Helical" evidence="12">
    <location>
        <begin position="465"/>
        <end position="484"/>
    </location>
</feature>
<feature type="transmembrane region" description="Helical" evidence="12">
    <location>
        <begin position="73"/>
        <end position="99"/>
    </location>
</feature>
<keyword evidence="8" id="KW-0406">Ion transport</keyword>
<evidence type="ECO:0000256" key="6">
    <source>
        <dbReference type="ARBA" id="ARBA00022989"/>
    </source>
</evidence>
<dbReference type="PANTHER" id="PTHR42985">
    <property type="entry name" value="SODIUM-COUPLED MONOCARBOXYLATE TRANSPORTER"/>
    <property type="match status" value="1"/>
</dbReference>
<keyword evidence="7" id="KW-0915">Sodium</keyword>
<dbReference type="Gene3D" id="1.20.1730.10">
    <property type="entry name" value="Sodium/glucose cotransporter"/>
    <property type="match status" value="1"/>
</dbReference>
<evidence type="ECO:0000256" key="4">
    <source>
        <dbReference type="ARBA" id="ARBA00022475"/>
    </source>
</evidence>
<evidence type="ECO:0000256" key="8">
    <source>
        <dbReference type="ARBA" id="ARBA00023065"/>
    </source>
</evidence>
<dbReference type="InterPro" id="IPR038377">
    <property type="entry name" value="Na/Glc_symporter_sf"/>
</dbReference>
<dbReference type="InterPro" id="IPR001734">
    <property type="entry name" value="Na/solute_symporter"/>
</dbReference>
<reference evidence="13" key="1">
    <citation type="submission" date="2020-10" db="EMBL/GenBank/DDBJ databases">
        <authorList>
            <person name="Gilroy R."/>
        </authorList>
    </citation>
    <scope>NUCLEOTIDE SEQUENCE</scope>
    <source>
        <strain evidence="13">ChiHecec2B26-709</strain>
    </source>
</reference>
<evidence type="ECO:0000313" key="13">
    <source>
        <dbReference type="EMBL" id="HIT46226.1"/>
    </source>
</evidence>
<keyword evidence="9 12" id="KW-0472">Membrane</keyword>
<keyword evidence="10" id="KW-0739">Sodium transport</keyword>
<evidence type="ECO:0000256" key="5">
    <source>
        <dbReference type="ARBA" id="ARBA00022692"/>
    </source>
</evidence>
<dbReference type="CDD" id="cd10326">
    <property type="entry name" value="SLC5sbd_NIS-like"/>
    <property type="match status" value="1"/>
</dbReference>
<proteinExistence type="inferred from homology"/>
<comment type="caution">
    <text evidence="13">The sequence shown here is derived from an EMBL/GenBank/DDBJ whole genome shotgun (WGS) entry which is preliminary data.</text>
</comment>
<feature type="transmembrane region" description="Helical" evidence="12">
    <location>
        <begin position="153"/>
        <end position="171"/>
    </location>
</feature>
<accession>A0A9D1KG25</accession>
<dbReference type="AlphaFoldDB" id="A0A9D1KG25"/>
<dbReference type="EMBL" id="DVLC01000001">
    <property type="protein sequence ID" value="HIT46226.1"/>
    <property type="molecule type" value="Genomic_DNA"/>
</dbReference>
<dbReference type="GO" id="GO:0015293">
    <property type="term" value="F:symporter activity"/>
    <property type="evidence" value="ECO:0007669"/>
    <property type="project" value="TreeGrafter"/>
</dbReference>
<evidence type="ECO:0000256" key="9">
    <source>
        <dbReference type="ARBA" id="ARBA00023136"/>
    </source>
</evidence>
<keyword evidence="4" id="KW-1003">Cell membrane</keyword>
<feature type="transmembrane region" description="Helical" evidence="12">
    <location>
        <begin position="436"/>
        <end position="453"/>
    </location>
</feature>
<dbReference type="PANTHER" id="PTHR42985:SF47">
    <property type="entry name" value="INTEGRAL MEMBRANE TRANSPORT PROTEIN"/>
    <property type="match status" value="1"/>
</dbReference>
<feature type="transmembrane region" description="Helical" evidence="12">
    <location>
        <begin position="6"/>
        <end position="25"/>
    </location>
</feature>
<evidence type="ECO:0000256" key="7">
    <source>
        <dbReference type="ARBA" id="ARBA00023053"/>
    </source>
</evidence>
<name>A0A9D1KG25_9BACT</name>
<evidence type="ECO:0000256" key="11">
    <source>
        <dbReference type="RuleBase" id="RU362091"/>
    </source>
</evidence>
<dbReference type="PROSITE" id="PS50283">
    <property type="entry name" value="NA_SOLUT_SYMP_3"/>
    <property type="match status" value="1"/>
</dbReference>
<dbReference type="GO" id="GO:0005886">
    <property type="term" value="C:plasma membrane"/>
    <property type="evidence" value="ECO:0007669"/>
    <property type="project" value="UniProtKB-SubCell"/>
</dbReference>
<reference evidence="13" key="2">
    <citation type="journal article" date="2021" name="PeerJ">
        <title>Extensive microbial diversity within the chicken gut microbiome revealed by metagenomics and culture.</title>
        <authorList>
            <person name="Gilroy R."/>
            <person name="Ravi A."/>
            <person name="Getino M."/>
            <person name="Pursley I."/>
            <person name="Horton D.L."/>
            <person name="Alikhan N.F."/>
            <person name="Baker D."/>
            <person name="Gharbi K."/>
            <person name="Hall N."/>
            <person name="Watson M."/>
            <person name="Adriaenssens E.M."/>
            <person name="Foster-Nyarko E."/>
            <person name="Jarju S."/>
            <person name="Secka A."/>
            <person name="Antonio M."/>
            <person name="Oren A."/>
            <person name="Chaudhuri R.R."/>
            <person name="La Ragione R."/>
            <person name="Hildebrand F."/>
            <person name="Pallen M.J."/>
        </authorList>
    </citation>
    <scope>NUCLEOTIDE SEQUENCE</scope>
    <source>
        <strain evidence="13">ChiHecec2B26-709</strain>
    </source>
</reference>
<evidence type="ECO:0000313" key="14">
    <source>
        <dbReference type="Proteomes" id="UP000886881"/>
    </source>
</evidence>
<feature type="transmembrane region" description="Helical" evidence="12">
    <location>
        <begin position="183"/>
        <end position="205"/>
    </location>
</feature>
<feature type="transmembrane region" description="Helical" evidence="12">
    <location>
        <begin position="45"/>
        <end position="67"/>
    </location>
</feature>
<dbReference type="Pfam" id="PF00474">
    <property type="entry name" value="SSF"/>
    <property type="match status" value="1"/>
</dbReference>